<dbReference type="InterPro" id="IPR036987">
    <property type="entry name" value="SRA-YDG_sf"/>
</dbReference>
<evidence type="ECO:0000259" key="3">
    <source>
        <dbReference type="SMART" id="SM00466"/>
    </source>
</evidence>
<dbReference type="InterPro" id="IPR045134">
    <property type="entry name" value="UHRF1/2-like"/>
</dbReference>
<reference evidence="4 5" key="1">
    <citation type="journal article" date="2016" name="Mol. Biol. Evol.">
        <title>Comparative Genomics of Early-Diverging Mushroom-Forming Fungi Provides Insights into the Origins of Lignocellulose Decay Capabilities.</title>
        <authorList>
            <person name="Nagy L.G."/>
            <person name="Riley R."/>
            <person name="Tritt A."/>
            <person name="Adam C."/>
            <person name="Daum C."/>
            <person name="Floudas D."/>
            <person name="Sun H."/>
            <person name="Yadav J.S."/>
            <person name="Pangilinan J."/>
            <person name="Larsson K.H."/>
            <person name="Matsuura K."/>
            <person name="Barry K."/>
            <person name="Labutti K."/>
            <person name="Kuo R."/>
            <person name="Ohm R.A."/>
            <person name="Bhattacharya S.S."/>
            <person name="Shirouzu T."/>
            <person name="Yoshinaga Y."/>
            <person name="Martin F.M."/>
            <person name="Grigoriev I.V."/>
            <person name="Hibbett D.S."/>
        </authorList>
    </citation>
    <scope>NUCLEOTIDE SEQUENCE [LARGE SCALE GENOMIC DNA]</scope>
    <source>
        <strain evidence="4 5">CBS 109695</strain>
    </source>
</reference>
<evidence type="ECO:0000256" key="1">
    <source>
        <dbReference type="ARBA" id="ARBA00023242"/>
    </source>
</evidence>
<dbReference type="GO" id="GO:0061630">
    <property type="term" value="F:ubiquitin protein ligase activity"/>
    <property type="evidence" value="ECO:0007669"/>
    <property type="project" value="TreeGrafter"/>
</dbReference>
<dbReference type="InterPro" id="IPR015947">
    <property type="entry name" value="PUA-like_sf"/>
</dbReference>
<dbReference type="GO" id="GO:0044027">
    <property type="term" value="P:negative regulation of gene expression via chromosomal CpG island methylation"/>
    <property type="evidence" value="ECO:0007669"/>
    <property type="project" value="TreeGrafter"/>
</dbReference>
<dbReference type="EMBL" id="KV417776">
    <property type="protein sequence ID" value="KZP06716.1"/>
    <property type="molecule type" value="Genomic_DNA"/>
</dbReference>
<keyword evidence="1" id="KW-0539">Nucleus</keyword>
<organism evidence="4 5">
    <name type="scientific">Athelia psychrophila</name>
    <dbReference type="NCBI Taxonomy" id="1759441"/>
    <lineage>
        <taxon>Eukaryota</taxon>
        <taxon>Fungi</taxon>
        <taxon>Dikarya</taxon>
        <taxon>Basidiomycota</taxon>
        <taxon>Agaricomycotina</taxon>
        <taxon>Agaricomycetes</taxon>
        <taxon>Agaricomycetidae</taxon>
        <taxon>Atheliales</taxon>
        <taxon>Atheliaceae</taxon>
        <taxon>Athelia</taxon>
    </lineage>
</organism>
<dbReference type="Pfam" id="PF02182">
    <property type="entry name" value="SAD_SRA"/>
    <property type="match status" value="1"/>
</dbReference>
<protein>
    <recommendedName>
        <fullName evidence="3">YDG domain-containing protein</fullName>
    </recommendedName>
</protein>
<evidence type="ECO:0000313" key="4">
    <source>
        <dbReference type="EMBL" id="KZP06716.1"/>
    </source>
</evidence>
<dbReference type="PANTHER" id="PTHR14140">
    <property type="entry name" value="E3 UBIQUITIN-PROTEIN LIGASE UHRF-RELATED"/>
    <property type="match status" value="1"/>
</dbReference>
<dbReference type="SUPFAM" id="SSF88697">
    <property type="entry name" value="PUA domain-like"/>
    <property type="match status" value="1"/>
</dbReference>
<dbReference type="OrthoDB" id="2270193at2759"/>
<dbReference type="Gene3D" id="2.30.280.10">
    <property type="entry name" value="SRA-YDG"/>
    <property type="match status" value="1"/>
</dbReference>
<keyword evidence="5" id="KW-1185">Reference proteome</keyword>
<feature type="region of interest" description="Disordered" evidence="2">
    <location>
        <begin position="86"/>
        <end position="109"/>
    </location>
</feature>
<dbReference type="AlphaFoldDB" id="A0A167X1A9"/>
<sequence>MNPKDNSLQAQISAQISAENLQTENVGAQVADANANPNLMQAQISSGSTAEHPQTENVGAQMAQISAQVLSGGTAEHSQTENVGAQMTDNHANPNGVPEAALPSYGPPTAHQNPLIPAVGTIWTSRQALCNAKMHANVRSGISVGRNGTNAVVLSGGYEDDYSINNGETVYYTGAGGRDRPSGGFAEQTSDQTFAHPHNRALQASAIQYTCEAFLTFSVILAVIRRFLSSNKGHHEDRKQWVCNLPLQTCEEAKSSTIADWPGCLKPTSITNMVPFLQLSAFKFQTALL</sequence>
<evidence type="ECO:0000256" key="2">
    <source>
        <dbReference type="SAM" id="MobiDB-lite"/>
    </source>
</evidence>
<dbReference type="SMART" id="SM00466">
    <property type="entry name" value="SRA"/>
    <property type="match status" value="1"/>
</dbReference>
<accession>A0A167X1A9</accession>
<dbReference type="Proteomes" id="UP000076532">
    <property type="component" value="Unassembled WGS sequence"/>
</dbReference>
<evidence type="ECO:0000313" key="5">
    <source>
        <dbReference type="Proteomes" id="UP000076532"/>
    </source>
</evidence>
<dbReference type="PANTHER" id="PTHR14140:SF27">
    <property type="entry name" value="OS04G0289800 PROTEIN"/>
    <property type="match status" value="1"/>
</dbReference>
<name>A0A167X1A9_9AGAM</name>
<dbReference type="InterPro" id="IPR003105">
    <property type="entry name" value="SRA_YDG"/>
</dbReference>
<proteinExistence type="predicted"/>
<dbReference type="GO" id="GO:0016567">
    <property type="term" value="P:protein ubiquitination"/>
    <property type="evidence" value="ECO:0007669"/>
    <property type="project" value="TreeGrafter"/>
</dbReference>
<feature type="domain" description="YDG" evidence="3">
    <location>
        <begin position="109"/>
        <end position="253"/>
    </location>
</feature>
<gene>
    <name evidence="4" type="ORF">FIBSPDRAFT_966222</name>
</gene>